<dbReference type="Pfam" id="PF02115">
    <property type="entry name" value="Rho_GDI"/>
    <property type="match status" value="1"/>
</dbReference>
<dbReference type="GO" id="GO:0005094">
    <property type="term" value="F:Rho GDP-dissociation inhibitor activity"/>
    <property type="evidence" value="ECO:0007669"/>
    <property type="project" value="InterPro"/>
</dbReference>
<name>A0A8C5QGD9_9ANUR</name>
<dbReference type="Gene3D" id="2.70.50.30">
    <property type="entry name" value="Coagulation Factor XIII, subunit A, domain 1"/>
    <property type="match status" value="1"/>
</dbReference>
<dbReference type="NCBIfam" id="TIGR01130">
    <property type="entry name" value="ER_PDI_fam"/>
    <property type="match status" value="1"/>
</dbReference>
<evidence type="ECO:0000256" key="3">
    <source>
        <dbReference type="ARBA" id="ARBA00004496"/>
    </source>
</evidence>
<reference evidence="18" key="1">
    <citation type="submission" date="2025-08" db="UniProtKB">
        <authorList>
            <consortium name="Ensembl"/>
        </authorList>
    </citation>
    <scope>IDENTIFICATION</scope>
</reference>
<dbReference type="FunFam" id="2.70.50.30:FF:000004">
    <property type="entry name" value="Rho GDP-dissociation inhibitor 1"/>
    <property type="match status" value="1"/>
</dbReference>
<feature type="domain" description="Thioredoxin" evidence="17">
    <location>
        <begin position="461"/>
        <end position="587"/>
    </location>
</feature>
<accession>A0A8C5QGD9</accession>
<comment type="catalytic activity">
    <reaction evidence="1">
        <text>Catalyzes the rearrangement of -S-S- bonds in proteins.</text>
        <dbReference type="EC" id="5.3.4.1"/>
    </reaction>
</comment>
<evidence type="ECO:0000259" key="17">
    <source>
        <dbReference type="PROSITE" id="PS51352"/>
    </source>
</evidence>
<evidence type="ECO:0000256" key="5">
    <source>
        <dbReference type="ARBA" id="ARBA00009758"/>
    </source>
</evidence>
<evidence type="ECO:0000256" key="12">
    <source>
        <dbReference type="ARBA" id="ARBA00023157"/>
    </source>
</evidence>
<feature type="disulfide bond" description="Redox-active" evidence="15">
    <location>
        <begin position="164"/>
        <end position="167"/>
    </location>
</feature>
<dbReference type="Gene3D" id="3.40.30.10">
    <property type="entry name" value="Glutaredoxin"/>
    <property type="match status" value="3"/>
</dbReference>
<dbReference type="GO" id="GO:0005096">
    <property type="term" value="F:GTPase activator activity"/>
    <property type="evidence" value="ECO:0007669"/>
    <property type="project" value="UniProtKB-KW"/>
</dbReference>
<dbReference type="CDD" id="cd02982">
    <property type="entry name" value="PDI_b'_family"/>
    <property type="match status" value="1"/>
</dbReference>
<feature type="compositionally biased region" description="Basic and acidic residues" evidence="16">
    <location>
        <begin position="595"/>
        <end position="622"/>
    </location>
</feature>
<comment type="similarity">
    <text evidence="5">Belongs to the Rho GDI family.</text>
</comment>
<comment type="subcellular location">
    <subcellularLocation>
        <location evidence="3">Cytoplasm</location>
    </subcellularLocation>
    <subcellularLocation>
        <location evidence="2">Endoplasmic reticulum lumen</location>
    </subcellularLocation>
</comment>
<dbReference type="CDD" id="cd02995">
    <property type="entry name" value="PDI_a_PDI_a'_C"/>
    <property type="match status" value="1"/>
</dbReference>
<keyword evidence="11" id="KW-0256">Endoplasmic reticulum</keyword>
<dbReference type="GO" id="GO:0006457">
    <property type="term" value="P:protein folding"/>
    <property type="evidence" value="ECO:0007669"/>
    <property type="project" value="TreeGrafter"/>
</dbReference>
<dbReference type="PANTHER" id="PTHR18929">
    <property type="entry name" value="PROTEIN DISULFIDE ISOMERASE"/>
    <property type="match status" value="1"/>
</dbReference>
<keyword evidence="10" id="KW-0677">Repeat</keyword>
<evidence type="ECO:0000256" key="2">
    <source>
        <dbReference type="ARBA" id="ARBA00004319"/>
    </source>
</evidence>
<evidence type="ECO:0000256" key="15">
    <source>
        <dbReference type="PIRSR" id="PIRSR605792-51"/>
    </source>
</evidence>
<keyword evidence="19" id="KW-1185">Reference proteome</keyword>
<dbReference type="InterPro" id="IPR024792">
    <property type="entry name" value="RhoGDI_dom_sf"/>
</dbReference>
<dbReference type="GO" id="GO:0007266">
    <property type="term" value="P:Rho protein signal transduction"/>
    <property type="evidence" value="ECO:0007669"/>
    <property type="project" value="InterPro"/>
</dbReference>
<dbReference type="InterPro" id="IPR013766">
    <property type="entry name" value="Thioredoxin_domain"/>
</dbReference>
<dbReference type="SUPFAM" id="SSF81296">
    <property type="entry name" value="E set domains"/>
    <property type="match status" value="1"/>
</dbReference>
<evidence type="ECO:0000256" key="9">
    <source>
        <dbReference type="ARBA" id="ARBA00022729"/>
    </source>
</evidence>
<dbReference type="OrthoDB" id="72053at2759"/>
<keyword evidence="13" id="KW-0413">Isomerase</keyword>
<dbReference type="SUPFAM" id="SSF52833">
    <property type="entry name" value="Thioredoxin-like"/>
    <property type="match status" value="4"/>
</dbReference>
<dbReference type="CDD" id="cd02981">
    <property type="entry name" value="PDI_b_family"/>
    <property type="match status" value="1"/>
</dbReference>
<evidence type="ECO:0000256" key="10">
    <source>
        <dbReference type="ARBA" id="ARBA00022737"/>
    </source>
</evidence>
<evidence type="ECO:0000256" key="1">
    <source>
        <dbReference type="ARBA" id="ARBA00001182"/>
    </source>
</evidence>
<dbReference type="FunFam" id="3.40.30.10:FF:000042">
    <property type="entry name" value="protein disulfide-isomerase A2"/>
    <property type="match status" value="1"/>
</dbReference>
<dbReference type="InterPro" id="IPR000406">
    <property type="entry name" value="Rho_GDI"/>
</dbReference>
<keyword evidence="12 15" id="KW-1015">Disulfide bond</keyword>
<dbReference type="InterPro" id="IPR005792">
    <property type="entry name" value="Prot_disulphide_isomerase"/>
</dbReference>
<dbReference type="GO" id="GO:0005788">
    <property type="term" value="C:endoplasmic reticulum lumen"/>
    <property type="evidence" value="ECO:0007669"/>
    <property type="project" value="UniProtKB-SubCell"/>
</dbReference>
<dbReference type="GO" id="GO:0003756">
    <property type="term" value="F:protein disulfide isomerase activity"/>
    <property type="evidence" value="ECO:0007669"/>
    <property type="project" value="UniProtKB-EC"/>
</dbReference>
<dbReference type="PRINTS" id="PR00492">
    <property type="entry name" value="RHOGDI"/>
</dbReference>
<evidence type="ECO:0000313" key="18">
    <source>
        <dbReference type="Ensembl" id="ENSLLEP00000037391.1"/>
    </source>
</evidence>
<dbReference type="PROSITE" id="PS00194">
    <property type="entry name" value="THIOREDOXIN_1"/>
    <property type="match status" value="1"/>
</dbReference>
<keyword evidence="7" id="KW-0343">GTPase activation</keyword>
<feature type="disulfide bond" description="Redox-active" evidence="15">
    <location>
        <begin position="509"/>
        <end position="512"/>
    </location>
</feature>
<dbReference type="EC" id="5.3.4.1" evidence="6"/>
<dbReference type="Pfam" id="PF13848">
    <property type="entry name" value="Thioredoxin_6"/>
    <property type="match status" value="1"/>
</dbReference>
<dbReference type="GO" id="GO:0034976">
    <property type="term" value="P:response to endoplasmic reticulum stress"/>
    <property type="evidence" value="ECO:0007669"/>
    <property type="project" value="TreeGrafter"/>
</dbReference>
<evidence type="ECO:0000256" key="7">
    <source>
        <dbReference type="ARBA" id="ARBA00022468"/>
    </source>
</evidence>
<feature type="domain" description="Thioredoxin" evidence="17">
    <location>
        <begin position="97"/>
        <end position="249"/>
    </location>
</feature>
<evidence type="ECO:0000256" key="14">
    <source>
        <dbReference type="ARBA" id="ARBA00023284"/>
    </source>
</evidence>
<sequence>MLGFDVCEFGGQLLELMWLTVCYRDIMADKEEIKPAEEEHEDEPDLNYKAPEMKSLQEIQDLDKDDESLVKYKQTLLGSLPAQVDHSAPNVQVTRLTLICDEAPGPITMDLSGDLAQLKKTQFVLKEGMKYRLKVTFKVNKEIVCGLRYVQYTYRKSIKDAPWCGHCQSLAPNYAKAAEILKDRTENARLAKVDATEEEELSKEFSVSGYPTIKFIKGGNRTDHIDFGGKRDTDGIVKWMLRRMGPLAKLLEDVADAEKFANADEFTVIGFFQDPNDADLKLYHEISGNAEDFNFAYTHKEDVFQKFGVTKDTIIFFKNSEEKYEHQVDEEVGLDRDELTRFLIVNSMDLVTEYNEKTSERIFAAKIPNHLLLFINKTEEHQLELLENFRKAAPEYKGKLLFIVIDSSGEHAGVLQYFSLNSTDIPTIRFINIDVVKKYAFKEKKITTEAVKSFVDGVIAGKIKQHLLSEEIPEDWDKKPVKVLVGNNFEEVAYDETKHVFVEFYAPWCTHCKELEPVWEELAEKYKDHENVIIAKIDATANEIDGLRVRGYPNLRFFPAGPGQKMIEYTKDRTIERFSAFIDSGGILPEDEEKEASKTEEPKDSGAQAKTEDSGDKAKDEL</sequence>
<proteinExistence type="inferred from homology"/>
<evidence type="ECO:0000313" key="19">
    <source>
        <dbReference type="Proteomes" id="UP000694569"/>
    </source>
</evidence>
<dbReference type="InterPro" id="IPR017937">
    <property type="entry name" value="Thioredoxin_CS"/>
</dbReference>
<feature type="region of interest" description="Disordered" evidence="16">
    <location>
        <begin position="583"/>
        <end position="622"/>
    </location>
</feature>
<dbReference type="Ensembl" id="ENSLLET00000038825.1">
    <property type="protein sequence ID" value="ENSLLEP00000037391.1"/>
    <property type="gene ID" value="ENSLLEG00000023438.1"/>
</dbReference>
<keyword evidence="14 15" id="KW-0676">Redox-active center</keyword>
<dbReference type="Proteomes" id="UP000694569">
    <property type="component" value="Unplaced"/>
</dbReference>
<dbReference type="GeneTree" id="ENSGT00940000165626"/>
<dbReference type="AlphaFoldDB" id="A0A8C5QGD9"/>
<dbReference type="PROSITE" id="PS51352">
    <property type="entry name" value="THIOREDOXIN_2"/>
    <property type="match status" value="2"/>
</dbReference>
<comment type="similarity">
    <text evidence="4">Belongs to the protein disulfide isomerase family.</text>
</comment>
<dbReference type="InterPro" id="IPR036249">
    <property type="entry name" value="Thioredoxin-like_sf"/>
</dbReference>
<keyword evidence="9" id="KW-0732">Signal</keyword>
<evidence type="ECO:0000256" key="8">
    <source>
        <dbReference type="ARBA" id="ARBA00022490"/>
    </source>
</evidence>
<keyword evidence="8" id="KW-0963">Cytoplasm</keyword>
<dbReference type="PANTHER" id="PTHR18929:SF93">
    <property type="entry name" value="PROTEIN DISULFIDE-ISOMERASE A2"/>
    <property type="match status" value="1"/>
</dbReference>
<evidence type="ECO:0000256" key="6">
    <source>
        <dbReference type="ARBA" id="ARBA00012723"/>
    </source>
</evidence>
<evidence type="ECO:0000256" key="11">
    <source>
        <dbReference type="ARBA" id="ARBA00022824"/>
    </source>
</evidence>
<evidence type="ECO:0000256" key="13">
    <source>
        <dbReference type="ARBA" id="ARBA00023235"/>
    </source>
</evidence>
<dbReference type="CDD" id="cd02961">
    <property type="entry name" value="PDI_a_family"/>
    <property type="match status" value="1"/>
</dbReference>
<evidence type="ECO:0000256" key="16">
    <source>
        <dbReference type="SAM" id="MobiDB-lite"/>
    </source>
</evidence>
<dbReference type="FunFam" id="3.40.30.10:FF:000027">
    <property type="entry name" value="protein disulfide-isomerase A2"/>
    <property type="match status" value="1"/>
</dbReference>
<protein>
    <recommendedName>
        <fullName evidence="6">protein disulfide-isomerase</fullName>
        <ecNumber evidence="6">5.3.4.1</ecNumber>
    </recommendedName>
</protein>
<dbReference type="Pfam" id="PF00085">
    <property type="entry name" value="Thioredoxin"/>
    <property type="match status" value="2"/>
</dbReference>
<evidence type="ECO:0000256" key="4">
    <source>
        <dbReference type="ARBA" id="ARBA00006347"/>
    </source>
</evidence>
<organism evidence="18 19">
    <name type="scientific">Leptobrachium leishanense</name>
    <name type="common">Leishan spiny toad</name>
    <dbReference type="NCBI Taxonomy" id="445787"/>
    <lineage>
        <taxon>Eukaryota</taxon>
        <taxon>Metazoa</taxon>
        <taxon>Chordata</taxon>
        <taxon>Craniata</taxon>
        <taxon>Vertebrata</taxon>
        <taxon>Euteleostomi</taxon>
        <taxon>Amphibia</taxon>
        <taxon>Batrachia</taxon>
        <taxon>Anura</taxon>
        <taxon>Pelobatoidea</taxon>
        <taxon>Megophryidae</taxon>
        <taxon>Leptobrachium</taxon>
    </lineage>
</organism>
<reference evidence="18" key="2">
    <citation type="submission" date="2025-09" db="UniProtKB">
        <authorList>
            <consortium name="Ensembl"/>
        </authorList>
    </citation>
    <scope>IDENTIFICATION</scope>
</reference>
<dbReference type="InterPro" id="IPR014756">
    <property type="entry name" value="Ig_E-set"/>
</dbReference>